<gene>
    <name evidence="2" type="ORF">IAC73_06135</name>
</gene>
<keyword evidence="1" id="KW-1133">Transmembrane helix</keyword>
<reference evidence="2" key="1">
    <citation type="submission" date="2020-10" db="EMBL/GenBank/DDBJ databases">
        <authorList>
            <person name="Gilroy R."/>
        </authorList>
    </citation>
    <scope>NUCLEOTIDE SEQUENCE</scope>
    <source>
        <strain evidence="2">10406</strain>
    </source>
</reference>
<accession>A0A9D1NBC9</accession>
<dbReference type="EMBL" id="DVOE01000091">
    <property type="protein sequence ID" value="HIU99402.1"/>
    <property type="molecule type" value="Genomic_DNA"/>
</dbReference>
<reference evidence="2" key="2">
    <citation type="journal article" date="2021" name="PeerJ">
        <title>Extensive microbial diversity within the chicken gut microbiome revealed by metagenomics and culture.</title>
        <authorList>
            <person name="Gilroy R."/>
            <person name="Ravi A."/>
            <person name="Getino M."/>
            <person name="Pursley I."/>
            <person name="Horton D.L."/>
            <person name="Alikhan N.F."/>
            <person name="Baker D."/>
            <person name="Gharbi K."/>
            <person name="Hall N."/>
            <person name="Watson M."/>
            <person name="Adriaenssens E.M."/>
            <person name="Foster-Nyarko E."/>
            <person name="Jarju S."/>
            <person name="Secka A."/>
            <person name="Antonio M."/>
            <person name="Oren A."/>
            <person name="Chaudhuri R.R."/>
            <person name="La Ragione R."/>
            <person name="Hildebrand F."/>
            <person name="Pallen M.J."/>
        </authorList>
    </citation>
    <scope>NUCLEOTIDE SEQUENCE</scope>
    <source>
        <strain evidence="2">10406</strain>
    </source>
</reference>
<evidence type="ECO:0000313" key="3">
    <source>
        <dbReference type="Proteomes" id="UP000886857"/>
    </source>
</evidence>
<dbReference type="Proteomes" id="UP000886857">
    <property type="component" value="Unassembled WGS sequence"/>
</dbReference>
<proteinExistence type="predicted"/>
<feature type="transmembrane region" description="Helical" evidence="1">
    <location>
        <begin position="64"/>
        <end position="85"/>
    </location>
</feature>
<sequence>MKERIGREGAAGETKNEEKTNVAVVAVGFSFAAAAFLTVLVPALMMLIPGASAGQSVPLARSCIYTSIAALVLSFTGIIMCAAGAKANKVLGQLGSAFGLLAFMFGTAVLVLGVLGTLAGGFGNLFPF</sequence>
<feature type="transmembrane region" description="Helical" evidence="1">
    <location>
        <begin position="97"/>
        <end position="122"/>
    </location>
</feature>
<name>A0A9D1NBC9_9FIRM</name>
<evidence type="ECO:0000313" key="2">
    <source>
        <dbReference type="EMBL" id="HIU99402.1"/>
    </source>
</evidence>
<feature type="transmembrane region" description="Helical" evidence="1">
    <location>
        <begin position="21"/>
        <end position="44"/>
    </location>
</feature>
<dbReference type="AlphaFoldDB" id="A0A9D1NBC9"/>
<organism evidence="2 3">
    <name type="scientific">Candidatus Limadaptatus stercoripullorum</name>
    <dbReference type="NCBI Taxonomy" id="2840846"/>
    <lineage>
        <taxon>Bacteria</taxon>
        <taxon>Bacillati</taxon>
        <taxon>Bacillota</taxon>
        <taxon>Clostridia</taxon>
        <taxon>Eubacteriales</taxon>
        <taxon>Candidatus Limadaptatus</taxon>
    </lineage>
</organism>
<comment type="caution">
    <text evidence="2">The sequence shown here is derived from an EMBL/GenBank/DDBJ whole genome shotgun (WGS) entry which is preliminary data.</text>
</comment>
<keyword evidence="1" id="KW-0472">Membrane</keyword>
<evidence type="ECO:0000256" key="1">
    <source>
        <dbReference type="SAM" id="Phobius"/>
    </source>
</evidence>
<protein>
    <submittedName>
        <fullName evidence="2">Uncharacterized protein</fullName>
    </submittedName>
</protein>
<keyword evidence="1" id="KW-0812">Transmembrane</keyword>